<dbReference type="SMART" id="SM00879">
    <property type="entry name" value="Brix"/>
    <property type="match status" value="1"/>
</dbReference>
<dbReference type="HAMAP" id="MF_00699">
    <property type="entry name" value="BriX"/>
    <property type="match status" value="1"/>
</dbReference>
<dbReference type="GO" id="GO:0019843">
    <property type="term" value="F:rRNA binding"/>
    <property type="evidence" value="ECO:0007669"/>
    <property type="project" value="InterPro"/>
</dbReference>
<evidence type="ECO:0000259" key="3">
    <source>
        <dbReference type="PROSITE" id="PS50833"/>
    </source>
</evidence>
<organism evidence="4">
    <name type="scientific">Candidatus Heimdallarchaeum aukensis</name>
    <dbReference type="NCBI Taxonomy" id="2876573"/>
    <lineage>
        <taxon>Archaea</taxon>
        <taxon>Promethearchaeati</taxon>
        <taxon>Candidatus Heimdallarchaeota</taxon>
        <taxon>Candidatus Heimdallarchaeia (ex Rinke et al. 2021) (nom. nud.)</taxon>
        <taxon>Candidatus Heimdallarchaeales</taxon>
        <taxon>Candidatus Heimdallarchaeaceae</taxon>
        <taxon>Candidatus Heimdallarchaeum</taxon>
    </lineage>
</organism>
<dbReference type="AlphaFoldDB" id="A0A9Y1BIV7"/>
<gene>
    <name evidence="4" type="ORF">K9W45_07280</name>
</gene>
<dbReference type="InterPro" id="IPR023548">
    <property type="entry name" value="Brix_dom_Rbsml_bgen_prot"/>
</dbReference>
<dbReference type="PROSITE" id="PS50833">
    <property type="entry name" value="BRIX"/>
    <property type="match status" value="1"/>
</dbReference>
<evidence type="ECO:0000256" key="2">
    <source>
        <dbReference type="HAMAP-Rule" id="MF_00699"/>
    </source>
</evidence>
<dbReference type="Proteomes" id="UP001201020">
    <property type="component" value="Chromosome"/>
</dbReference>
<evidence type="ECO:0000313" key="4">
    <source>
        <dbReference type="EMBL" id="UJG39665.1"/>
    </source>
</evidence>
<reference evidence="4" key="1">
    <citation type="journal article" date="2022" name="Nat. Microbiol.">
        <title>Unique mobile elements and scalable gene flow at the prokaryote-eukaryote boundary revealed by circularized Asgard archaea genomes.</title>
        <authorList>
            <person name="Wu F."/>
            <person name="Speth D.R."/>
            <person name="Philosof A."/>
            <person name="Cremiere A."/>
            <person name="Narayanan A."/>
            <person name="Barco R.A."/>
            <person name="Connon S.A."/>
            <person name="Amend J.P."/>
            <person name="Antoshechkin I.A."/>
            <person name="Orphan V.J."/>
        </authorList>
    </citation>
    <scope>NUCLEOTIDE SEQUENCE</scope>
    <source>
        <strain evidence="4">PM71</strain>
    </source>
</reference>
<comment type="function">
    <text evidence="2">Probably involved in the biogenesis of the ribosome.</text>
</comment>
<evidence type="ECO:0000256" key="1">
    <source>
        <dbReference type="ARBA" id="ARBA00022517"/>
    </source>
</evidence>
<accession>A0A9Y1BIV7</accession>
<name>A0A9Y1BIV7_9ARCH</name>
<dbReference type="InterPro" id="IPR007109">
    <property type="entry name" value="Brix"/>
</dbReference>
<proteinExistence type="inferred from homology"/>
<protein>
    <recommendedName>
        <fullName evidence="2">Probable Brix domain-containing ribosomal biogenesis protein</fullName>
    </recommendedName>
</protein>
<dbReference type="GO" id="GO:0006364">
    <property type="term" value="P:rRNA processing"/>
    <property type="evidence" value="ECO:0007669"/>
    <property type="project" value="InterPro"/>
</dbReference>
<feature type="domain" description="Brix" evidence="3">
    <location>
        <begin position="2"/>
        <end position="184"/>
    </location>
</feature>
<dbReference type="SUPFAM" id="SSF52954">
    <property type="entry name" value="Class II aaRS ABD-related"/>
    <property type="match status" value="1"/>
</dbReference>
<dbReference type="EMBL" id="CP084166">
    <property type="protein sequence ID" value="UJG39665.1"/>
    <property type="molecule type" value="Genomic_DNA"/>
</dbReference>
<sequence>MTKVAFTTSRDPSNKTRTFLKDIVSVIPSSKKFTRGTQNLSFTLTKLHSEGFEVAVVINSVKGNPNFWRVFNLSSSEHEELPFAIKLRGLTLSRDYHAKKIRQPSNLILISNIDISEERILRTIFNITEQNIDDLERNSYLTMYADYIDKDERIIFIEFLDSENNSVGPRMKIKIVSRKIETAN</sequence>
<keyword evidence="1 2" id="KW-0690">Ribosome biogenesis</keyword>
<dbReference type="Gene3D" id="3.40.50.10480">
    <property type="entry name" value="Probable brix-domain ribosomal biogenesis protein"/>
    <property type="match status" value="1"/>
</dbReference>